<proteinExistence type="predicted"/>
<gene>
    <name evidence="3" type="ORF">IPO85_04450</name>
</gene>
<dbReference type="Gene3D" id="2.30.30.730">
    <property type="match status" value="1"/>
</dbReference>
<sequence>MINLDKIIAVSTQSSLFSLVASRSNGLILEDLSNKKQNFFSSRIYQFSPLESIGIYTLTDTIPLKEVYEIFISKNETNPIPLHNIPDPEIKSYFEQVLPQYDPYKVHVKDMKKCLKWYHQLNQLGYFNEVKE</sequence>
<dbReference type="Proteomes" id="UP000808349">
    <property type="component" value="Unassembled WGS sequence"/>
</dbReference>
<evidence type="ECO:0000259" key="2">
    <source>
        <dbReference type="Pfam" id="PF21186"/>
    </source>
</evidence>
<dbReference type="InterPro" id="IPR049280">
    <property type="entry name" value="DUF6852"/>
</dbReference>
<name>A0A9D7S6G6_9BACT</name>
<comment type="caution">
    <text evidence="3">The sequence shown here is derived from an EMBL/GenBank/DDBJ whole genome shotgun (WGS) entry which is preliminary data.</text>
</comment>
<dbReference type="EMBL" id="JADKFW010000004">
    <property type="protein sequence ID" value="MBK9716760.1"/>
    <property type="molecule type" value="Genomic_DNA"/>
</dbReference>
<evidence type="ECO:0000313" key="4">
    <source>
        <dbReference type="Proteomes" id="UP000808349"/>
    </source>
</evidence>
<feature type="domain" description="DUF5606" evidence="1">
    <location>
        <begin position="4"/>
        <end position="49"/>
    </location>
</feature>
<feature type="domain" description="DUF6852" evidence="2">
    <location>
        <begin position="53"/>
        <end position="119"/>
    </location>
</feature>
<reference evidence="3 4" key="1">
    <citation type="submission" date="2020-10" db="EMBL/GenBank/DDBJ databases">
        <title>Connecting structure to function with the recovery of over 1000 high-quality activated sludge metagenome-assembled genomes encoding full-length rRNA genes using long-read sequencing.</title>
        <authorList>
            <person name="Singleton C.M."/>
            <person name="Petriglieri F."/>
            <person name="Kristensen J.M."/>
            <person name="Kirkegaard R.H."/>
            <person name="Michaelsen T.Y."/>
            <person name="Andersen M.H."/>
            <person name="Karst S.M."/>
            <person name="Dueholm M.S."/>
            <person name="Nielsen P.H."/>
            <person name="Albertsen M."/>
        </authorList>
    </citation>
    <scope>NUCLEOTIDE SEQUENCE [LARGE SCALE GENOMIC DNA]</scope>
    <source>
        <strain evidence="3">Ribe_18-Q3-R11-54_BAT3C.373</strain>
    </source>
</reference>
<organism evidence="3 4">
    <name type="scientific">Candidatus Defluviibacterium haderslevense</name>
    <dbReference type="NCBI Taxonomy" id="2981993"/>
    <lineage>
        <taxon>Bacteria</taxon>
        <taxon>Pseudomonadati</taxon>
        <taxon>Bacteroidota</taxon>
        <taxon>Saprospiria</taxon>
        <taxon>Saprospirales</taxon>
        <taxon>Saprospiraceae</taxon>
        <taxon>Candidatus Defluviibacterium</taxon>
    </lineage>
</organism>
<evidence type="ECO:0000259" key="1">
    <source>
        <dbReference type="Pfam" id="PF18347"/>
    </source>
</evidence>
<protein>
    <submittedName>
        <fullName evidence="3">DUF5606 domain-containing protein</fullName>
    </submittedName>
</protein>
<dbReference type="InterPro" id="IPR041218">
    <property type="entry name" value="DUF5606"/>
</dbReference>
<accession>A0A9D7S6G6</accession>
<dbReference type="InterPro" id="IPR049281">
    <property type="entry name" value="BVU_3817-like_C_sf"/>
</dbReference>
<dbReference type="Gene3D" id="1.10.10.1650">
    <property type="match status" value="1"/>
</dbReference>
<evidence type="ECO:0000313" key="3">
    <source>
        <dbReference type="EMBL" id="MBK9716760.1"/>
    </source>
</evidence>
<dbReference type="Pfam" id="PF21186">
    <property type="entry name" value="DUF6852"/>
    <property type="match status" value="1"/>
</dbReference>
<dbReference type="InterPro" id="IPR049282">
    <property type="entry name" value="BVU_3817_N_sf"/>
</dbReference>
<dbReference type="AlphaFoldDB" id="A0A9D7S6G6"/>
<dbReference type="Pfam" id="PF18347">
    <property type="entry name" value="DUF5606"/>
    <property type="match status" value="1"/>
</dbReference>